<evidence type="ECO:0000313" key="4">
    <source>
        <dbReference type="EMBL" id="JAT66892.1"/>
    </source>
</evidence>
<dbReference type="EMBL" id="GDJX01001044">
    <property type="protein sequence ID" value="JAT66892.1"/>
    <property type="molecule type" value="Transcribed_RNA"/>
</dbReference>
<evidence type="ECO:0000313" key="3">
    <source>
        <dbReference type="EMBL" id="JAT63131.1"/>
    </source>
</evidence>
<keyword evidence="2" id="KW-0812">Transmembrane</keyword>
<dbReference type="PANTHER" id="PTHR33700">
    <property type="entry name" value="MYB-LIKE PROTEIN X"/>
    <property type="match status" value="1"/>
</dbReference>
<keyword evidence="2" id="KW-0472">Membrane</keyword>
<feature type="non-terminal residue" evidence="4">
    <location>
        <position position="189"/>
    </location>
</feature>
<dbReference type="AlphaFoldDB" id="A0A1D1ZIV2"/>
<name>A0A1D1ZIV2_9ARAE</name>
<feature type="compositionally biased region" description="Basic and acidic residues" evidence="1">
    <location>
        <begin position="169"/>
        <end position="179"/>
    </location>
</feature>
<protein>
    <submittedName>
        <fullName evidence="4">Uncharacterized protein</fullName>
    </submittedName>
</protein>
<keyword evidence="2" id="KW-1133">Transmembrane helix</keyword>
<evidence type="ECO:0000256" key="2">
    <source>
        <dbReference type="SAM" id="Phobius"/>
    </source>
</evidence>
<proteinExistence type="predicted"/>
<evidence type="ECO:0000256" key="1">
    <source>
        <dbReference type="SAM" id="MobiDB-lite"/>
    </source>
</evidence>
<organism evidence="4">
    <name type="scientific">Anthurium amnicola</name>
    <dbReference type="NCBI Taxonomy" id="1678845"/>
    <lineage>
        <taxon>Eukaryota</taxon>
        <taxon>Viridiplantae</taxon>
        <taxon>Streptophyta</taxon>
        <taxon>Embryophyta</taxon>
        <taxon>Tracheophyta</taxon>
        <taxon>Spermatophyta</taxon>
        <taxon>Magnoliopsida</taxon>
        <taxon>Liliopsida</taxon>
        <taxon>Araceae</taxon>
        <taxon>Pothoideae</taxon>
        <taxon>Potheae</taxon>
        <taxon>Anthurium</taxon>
    </lineage>
</organism>
<feature type="compositionally biased region" description="Acidic residues" evidence="1">
    <location>
        <begin position="119"/>
        <end position="144"/>
    </location>
</feature>
<accession>A0A1D1ZIV2</accession>
<gene>
    <name evidence="3" type="ORF">g.91973</name>
    <name evidence="4" type="ORF">g.91974</name>
</gene>
<sequence>MMRKSSSRNQRSGGWKVTHVVQICVLVATCVWLLYQVKHSHDEKRALQERNLMLSERDEENRVDFFMLGRKDLQGSTVVASIDNITQTEGKENKEDEEAAEQDNNQDENEAGERATGGDEIEENDQDRADEEAEGVEEFEDEEEKEGRPGNAGSSDNQDQEGSDGNSQEAREEHYKADDASSAVVRDTQ</sequence>
<feature type="region of interest" description="Disordered" evidence="1">
    <location>
        <begin position="82"/>
        <end position="189"/>
    </location>
</feature>
<dbReference type="PANTHER" id="PTHR33700:SF4">
    <property type="entry name" value="MYB-LIKE PROTEIN X"/>
    <property type="match status" value="1"/>
</dbReference>
<dbReference type="EMBL" id="GDJX01004805">
    <property type="protein sequence ID" value="JAT63131.1"/>
    <property type="molecule type" value="Transcribed_RNA"/>
</dbReference>
<feature type="compositionally biased region" description="Acidic residues" evidence="1">
    <location>
        <begin position="95"/>
        <end position="110"/>
    </location>
</feature>
<feature type="transmembrane region" description="Helical" evidence="2">
    <location>
        <begin position="20"/>
        <end position="37"/>
    </location>
</feature>
<reference evidence="4" key="1">
    <citation type="submission" date="2015-07" db="EMBL/GenBank/DDBJ databases">
        <title>Transcriptome Assembly of Anthurium amnicola.</title>
        <authorList>
            <person name="Suzuki J."/>
        </authorList>
    </citation>
    <scope>NUCLEOTIDE SEQUENCE</scope>
</reference>